<evidence type="ECO:0000256" key="3">
    <source>
        <dbReference type="ARBA" id="ARBA00005446"/>
    </source>
</evidence>
<dbReference type="SUPFAM" id="SSF47819">
    <property type="entry name" value="HRDC-like"/>
    <property type="match status" value="1"/>
</dbReference>
<evidence type="ECO:0000259" key="18">
    <source>
        <dbReference type="PROSITE" id="PS51192"/>
    </source>
</evidence>
<dbReference type="Pfam" id="PF09382">
    <property type="entry name" value="RQC"/>
    <property type="match status" value="1"/>
</dbReference>
<evidence type="ECO:0000256" key="1">
    <source>
        <dbReference type="ARBA" id="ARBA00001946"/>
    </source>
</evidence>
<keyword evidence="4" id="KW-0479">Metal-binding</keyword>
<dbReference type="Gene3D" id="1.10.150.80">
    <property type="entry name" value="HRDC domain"/>
    <property type="match status" value="1"/>
</dbReference>
<organism evidence="20 21">
    <name type="scientific">Banduia mediterranea</name>
    <dbReference type="NCBI Taxonomy" id="3075609"/>
    <lineage>
        <taxon>Bacteria</taxon>
        <taxon>Pseudomonadati</taxon>
        <taxon>Pseudomonadota</taxon>
        <taxon>Gammaproteobacteria</taxon>
        <taxon>Nevskiales</taxon>
        <taxon>Algiphilaceae</taxon>
        <taxon>Banduia</taxon>
    </lineage>
</organism>
<dbReference type="InterPro" id="IPR006293">
    <property type="entry name" value="DNA_helicase_ATP-dep_RecQ_bac"/>
</dbReference>
<keyword evidence="10" id="KW-0067">ATP-binding</keyword>
<keyword evidence="13" id="KW-0234">DNA repair</keyword>
<feature type="domain" description="Helicase C-terminal" evidence="19">
    <location>
        <begin position="224"/>
        <end position="371"/>
    </location>
</feature>
<keyword evidence="12" id="KW-0233">DNA recombination</keyword>
<dbReference type="InterPro" id="IPR001650">
    <property type="entry name" value="Helicase_C-like"/>
</dbReference>
<evidence type="ECO:0000256" key="8">
    <source>
        <dbReference type="ARBA" id="ARBA00022806"/>
    </source>
</evidence>
<dbReference type="SMART" id="SM00956">
    <property type="entry name" value="RQC"/>
    <property type="match status" value="1"/>
</dbReference>
<feature type="domain" description="HRDC" evidence="17">
    <location>
        <begin position="544"/>
        <end position="618"/>
    </location>
</feature>
<dbReference type="Pfam" id="PF00271">
    <property type="entry name" value="Helicase_C"/>
    <property type="match status" value="1"/>
</dbReference>
<dbReference type="PROSITE" id="PS51192">
    <property type="entry name" value="HELICASE_ATP_BIND_1"/>
    <property type="match status" value="1"/>
</dbReference>
<dbReference type="CDD" id="cd18794">
    <property type="entry name" value="SF2_C_RecQ"/>
    <property type="match status" value="1"/>
</dbReference>
<evidence type="ECO:0000256" key="16">
    <source>
        <dbReference type="NCBIfam" id="TIGR01389"/>
    </source>
</evidence>
<dbReference type="InterPro" id="IPR036388">
    <property type="entry name" value="WH-like_DNA-bd_sf"/>
</dbReference>
<keyword evidence="7 20" id="KW-0378">Hydrolase</keyword>
<keyword evidence="6" id="KW-0227">DNA damage</keyword>
<dbReference type="EMBL" id="JAVRIC010000027">
    <property type="protein sequence ID" value="MDT0498815.1"/>
    <property type="molecule type" value="Genomic_DNA"/>
</dbReference>
<evidence type="ECO:0000256" key="10">
    <source>
        <dbReference type="ARBA" id="ARBA00022840"/>
    </source>
</evidence>
<dbReference type="SMART" id="SM00490">
    <property type="entry name" value="HELICc"/>
    <property type="match status" value="1"/>
</dbReference>
<evidence type="ECO:0000256" key="9">
    <source>
        <dbReference type="ARBA" id="ARBA00022833"/>
    </source>
</evidence>
<dbReference type="InterPro" id="IPR032284">
    <property type="entry name" value="RecQ_Zn-bd"/>
</dbReference>
<evidence type="ECO:0000256" key="15">
    <source>
        <dbReference type="ARBA" id="ARBA00034617"/>
    </source>
</evidence>
<dbReference type="InterPro" id="IPR014001">
    <property type="entry name" value="Helicase_ATP-bd"/>
</dbReference>
<dbReference type="PANTHER" id="PTHR13710:SF105">
    <property type="entry name" value="ATP-DEPENDENT DNA HELICASE Q1"/>
    <property type="match status" value="1"/>
</dbReference>
<keyword evidence="14" id="KW-0413">Isomerase</keyword>
<dbReference type="Proteomes" id="UP001254608">
    <property type="component" value="Unassembled WGS sequence"/>
</dbReference>
<comment type="cofactor">
    <cofactor evidence="1">
        <name>Mg(2+)</name>
        <dbReference type="ChEBI" id="CHEBI:18420"/>
    </cofactor>
</comment>
<evidence type="ECO:0000256" key="12">
    <source>
        <dbReference type="ARBA" id="ARBA00023172"/>
    </source>
</evidence>
<dbReference type="CDD" id="cd17920">
    <property type="entry name" value="DEXHc_RecQ"/>
    <property type="match status" value="1"/>
</dbReference>
<proteinExistence type="inferred from homology"/>
<dbReference type="InterPro" id="IPR044876">
    <property type="entry name" value="HRDC_dom_sf"/>
</dbReference>
<keyword evidence="21" id="KW-1185">Reference proteome</keyword>
<gene>
    <name evidence="20" type="primary">recQ</name>
    <name evidence="20" type="ORF">RM530_15810</name>
</gene>
<evidence type="ECO:0000256" key="14">
    <source>
        <dbReference type="ARBA" id="ARBA00023235"/>
    </source>
</evidence>
<dbReference type="InterPro" id="IPR027417">
    <property type="entry name" value="P-loop_NTPase"/>
</dbReference>
<evidence type="ECO:0000313" key="20">
    <source>
        <dbReference type="EMBL" id="MDT0498815.1"/>
    </source>
</evidence>
<dbReference type="SMART" id="SM00487">
    <property type="entry name" value="DEXDc"/>
    <property type="match status" value="1"/>
</dbReference>
<evidence type="ECO:0000256" key="5">
    <source>
        <dbReference type="ARBA" id="ARBA00022741"/>
    </source>
</evidence>
<dbReference type="SUPFAM" id="SSF52540">
    <property type="entry name" value="P-loop containing nucleoside triphosphate hydrolases"/>
    <property type="match status" value="2"/>
</dbReference>
<evidence type="ECO:0000313" key="21">
    <source>
        <dbReference type="Proteomes" id="UP001254608"/>
    </source>
</evidence>
<dbReference type="NCBIfam" id="TIGR00614">
    <property type="entry name" value="recQ_fam"/>
    <property type="match status" value="1"/>
</dbReference>
<dbReference type="Gene3D" id="1.10.10.10">
    <property type="entry name" value="Winged helix-like DNA-binding domain superfamily/Winged helix DNA-binding domain"/>
    <property type="match status" value="1"/>
</dbReference>
<dbReference type="GO" id="GO:0003678">
    <property type="term" value="F:DNA helicase activity"/>
    <property type="evidence" value="ECO:0007669"/>
    <property type="project" value="UniProtKB-EC"/>
</dbReference>
<keyword evidence="9" id="KW-0862">Zinc</keyword>
<comment type="catalytic activity">
    <reaction evidence="15">
        <text>Couples ATP hydrolysis with the unwinding of duplex DNA by translocating in the 3'-5' direction.</text>
        <dbReference type="EC" id="5.6.2.4"/>
    </reaction>
</comment>
<dbReference type="Pfam" id="PF00270">
    <property type="entry name" value="DEAD"/>
    <property type="match status" value="1"/>
</dbReference>
<protein>
    <recommendedName>
        <fullName evidence="16">DNA helicase RecQ</fullName>
        <ecNumber evidence="16">5.6.2.4</ecNumber>
    </recommendedName>
</protein>
<comment type="caution">
    <text evidence="20">The sequence shown here is derived from an EMBL/GenBank/DDBJ whole genome shotgun (WGS) entry which is preliminary data.</text>
</comment>
<evidence type="ECO:0000259" key="19">
    <source>
        <dbReference type="PROSITE" id="PS51194"/>
    </source>
</evidence>
<dbReference type="NCBIfam" id="TIGR01389">
    <property type="entry name" value="recQ"/>
    <property type="match status" value="1"/>
</dbReference>
<feature type="domain" description="Helicase ATP-binding" evidence="18">
    <location>
        <begin position="29"/>
        <end position="202"/>
    </location>
</feature>
<keyword evidence="8 20" id="KW-0347">Helicase</keyword>
<evidence type="ECO:0000256" key="11">
    <source>
        <dbReference type="ARBA" id="ARBA00023125"/>
    </source>
</evidence>
<dbReference type="PROSITE" id="PS51194">
    <property type="entry name" value="HELICASE_CTER"/>
    <property type="match status" value="1"/>
</dbReference>
<dbReference type="Pfam" id="PF16124">
    <property type="entry name" value="RecQ_Zn_bind"/>
    <property type="match status" value="1"/>
</dbReference>
<keyword evidence="11" id="KW-0238">DNA-binding</keyword>
<accession>A0ABU2WLQ6</accession>
<dbReference type="EC" id="5.6.2.4" evidence="16"/>
<sequence>MDSPSSDIHTTLKARFGFDDFRPGQEAVVRDVLAHRDLLAVMPTGGGKSLCFQLPAVLAPGVMIVVSPLIALMQDQVRLLTNSGIAATFLNSSLAGAEAGQRLRDLEGGRYKLLYLAPERLMLPEFLDTTLRRLVETVGISGVTVDEAHCVSQWGHDFRPEYRQLGSLRERLPGVPIHAFTATATPRVREDIVAQLGLRDAAVHVASFDRPNLFYAVRPKGKRSYGELLDQARGGGSGIVYCLSRRRVDELAHKLVEDGVRAVPYHAGLNAETRRDNQDAFIRDDAQVVVATIAFGMGINKPDVRWVTHHDLPMTVEGYYQEAGRAGRDGEPARCTLLFSPNDIRTVEFLIDKKRDPHSGEPLEDEQRKARTQLRKVLGYAESGECRRAIQLRYFGEDYNGPCGQCDNCTEPRETVDWTVQAQQFLSAVARLAQRGQRFGGAHIIDILRGSTRERILQNGHDQLSVYGIGKAHDVDQWRVLARTLVHQQLLAESGDAYPVLSLVPDSRSVLRGERQVHLVLPEKPPRRSRRERGRERDEAGLPSDVDMELFEALRSLRKRLADEQGVPPYVVFSDASLRMMIEQRPKTLGAFAEISGVGQAKLDRYGEPFTALIREQG</sequence>
<keyword evidence="5" id="KW-0547">Nucleotide-binding</keyword>
<dbReference type="GO" id="GO:0016787">
    <property type="term" value="F:hydrolase activity"/>
    <property type="evidence" value="ECO:0007669"/>
    <property type="project" value="UniProtKB-KW"/>
</dbReference>
<dbReference type="Pfam" id="PF00570">
    <property type="entry name" value="HRDC"/>
    <property type="match status" value="1"/>
</dbReference>
<comment type="cofactor">
    <cofactor evidence="2">
        <name>Zn(2+)</name>
        <dbReference type="ChEBI" id="CHEBI:29105"/>
    </cofactor>
</comment>
<reference evidence="20 21" key="1">
    <citation type="submission" date="2023-09" db="EMBL/GenBank/DDBJ databases">
        <authorList>
            <person name="Rey-Velasco X."/>
        </authorList>
    </citation>
    <scope>NUCLEOTIDE SEQUENCE [LARGE SCALE GENOMIC DNA]</scope>
    <source>
        <strain evidence="20 21">W345</strain>
    </source>
</reference>
<name>A0ABU2WLQ6_9GAMM</name>
<dbReference type="InterPro" id="IPR002121">
    <property type="entry name" value="HRDC_dom"/>
</dbReference>
<dbReference type="InterPro" id="IPR010997">
    <property type="entry name" value="HRDC-like_sf"/>
</dbReference>
<dbReference type="PROSITE" id="PS50967">
    <property type="entry name" value="HRDC"/>
    <property type="match status" value="1"/>
</dbReference>
<evidence type="ECO:0000256" key="6">
    <source>
        <dbReference type="ARBA" id="ARBA00022763"/>
    </source>
</evidence>
<dbReference type="PANTHER" id="PTHR13710">
    <property type="entry name" value="DNA HELICASE RECQ FAMILY MEMBER"/>
    <property type="match status" value="1"/>
</dbReference>
<dbReference type="Gene3D" id="3.40.50.300">
    <property type="entry name" value="P-loop containing nucleotide triphosphate hydrolases"/>
    <property type="match status" value="2"/>
</dbReference>
<dbReference type="InterPro" id="IPR018982">
    <property type="entry name" value="RQC_domain"/>
</dbReference>
<dbReference type="SMART" id="SM00341">
    <property type="entry name" value="HRDC"/>
    <property type="match status" value="1"/>
</dbReference>
<dbReference type="InterPro" id="IPR011545">
    <property type="entry name" value="DEAD/DEAH_box_helicase_dom"/>
</dbReference>
<dbReference type="RefSeq" id="WP_311366227.1">
    <property type="nucleotide sequence ID" value="NZ_JAVRIC010000027.1"/>
</dbReference>
<evidence type="ECO:0000256" key="7">
    <source>
        <dbReference type="ARBA" id="ARBA00022801"/>
    </source>
</evidence>
<dbReference type="InterPro" id="IPR004589">
    <property type="entry name" value="DNA_helicase_ATP-dep_RecQ"/>
</dbReference>
<comment type="similarity">
    <text evidence="3">Belongs to the helicase family. RecQ subfamily.</text>
</comment>
<evidence type="ECO:0000256" key="13">
    <source>
        <dbReference type="ARBA" id="ARBA00023204"/>
    </source>
</evidence>
<evidence type="ECO:0000256" key="2">
    <source>
        <dbReference type="ARBA" id="ARBA00001947"/>
    </source>
</evidence>
<evidence type="ECO:0000259" key="17">
    <source>
        <dbReference type="PROSITE" id="PS50967"/>
    </source>
</evidence>
<evidence type="ECO:0000256" key="4">
    <source>
        <dbReference type="ARBA" id="ARBA00022723"/>
    </source>
</evidence>